<protein>
    <submittedName>
        <fullName evidence="2">DSBA-like thioredoxin domain-containing protein</fullName>
    </submittedName>
</protein>
<dbReference type="Gene3D" id="3.40.30.10">
    <property type="entry name" value="Glutaredoxin"/>
    <property type="match status" value="1"/>
</dbReference>
<feature type="domain" description="DSBA-like thioredoxin" evidence="1">
    <location>
        <begin position="6"/>
        <end position="211"/>
    </location>
</feature>
<dbReference type="InterPro" id="IPR036249">
    <property type="entry name" value="Thioredoxin-like_sf"/>
</dbReference>
<gene>
    <name evidence="2" type="ORF">BZA70DRAFT_270474</name>
</gene>
<dbReference type="RefSeq" id="XP_064770130.1">
    <property type="nucleotide sequence ID" value="XM_064911295.1"/>
</dbReference>
<keyword evidence="3" id="KW-1185">Reference proteome</keyword>
<evidence type="ECO:0000313" key="3">
    <source>
        <dbReference type="Proteomes" id="UP001498771"/>
    </source>
</evidence>
<sequence>MPSIPISIVSDAICPWCYVGYSSLNRAITAVKQRYPEYSFPVSWQAFELHPEFPEAMPVMSKRKLYEQKFGNSPRFAMMQEYLQQRAAAVGAAIAPLNDKAVVGSTKLVHEAEVYAGEKGKQTELMLAFFDAYFTKSENIFEREKIVEIAKTVEGLDAAELDEYLKERKGARKVEQESAKNRYIGGVPHFTIGKDLEIHGGQEPAEFEKILVAAIEGK</sequence>
<dbReference type="Proteomes" id="UP001498771">
    <property type="component" value="Unassembled WGS sequence"/>
</dbReference>
<dbReference type="PANTHER" id="PTHR13887:SF41">
    <property type="entry name" value="THIOREDOXIN SUPERFAMILY PROTEIN"/>
    <property type="match status" value="1"/>
</dbReference>
<dbReference type="InterPro" id="IPR001853">
    <property type="entry name" value="DSBA-like_thioredoxin_dom"/>
</dbReference>
<comment type="caution">
    <text evidence="2">The sequence shown here is derived from an EMBL/GenBank/DDBJ whole genome shotgun (WGS) entry which is preliminary data.</text>
</comment>
<proteinExistence type="predicted"/>
<accession>A0ABR1FB62</accession>
<dbReference type="SUPFAM" id="SSF52833">
    <property type="entry name" value="Thioredoxin-like"/>
    <property type="match status" value="1"/>
</dbReference>
<dbReference type="GeneID" id="90036807"/>
<evidence type="ECO:0000259" key="1">
    <source>
        <dbReference type="Pfam" id="PF01323"/>
    </source>
</evidence>
<reference evidence="2 3" key="1">
    <citation type="submission" date="2024-03" db="EMBL/GenBank/DDBJ databases">
        <title>Genome-scale model development and genomic sequencing of the oleaginous clade Lipomyces.</title>
        <authorList>
            <consortium name="Lawrence Berkeley National Laboratory"/>
            <person name="Czajka J.J."/>
            <person name="Han Y."/>
            <person name="Kim J."/>
            <person name="Mondo S.J."/>
            <person name="Hofstad B.A."/>
            <person name="Robles A."/>
            <person name="Haridas S."/>
            <person name="Riley R."/>
            <person name="LaButti K."/>
            <person name="Pangilinan J."/>
            <person name="Andreopoulos W."/>
            <person name="Lipzen A."/>
            <person name="Yan J."/>
            <person name="Wang M."/>
            <person name="Ng V."/>
            <person name="Grigoriev I.V."/>
            <person name="Spatafora J.W."/>
            <person name="Magnuson J.K."/>
            <person name="Baker S.E."/>
            <person name="Pomraning K.R."/>
        </authorList>
    </citation>
    <scope>NUCLEOTIDE SEQUENCE [LARGE SCALE GENOMIC DNA]</scope>
    <source>
        <strain evidence="2 3">Phaff 52-87</strain>
    </source>
</reference>
<evidence type="ECO:0000313" key="2">
    <source>
        <dbReference type="EMBL" id="KAK7207097.1"/>
    </source>
</evidence>
<name>A0ABR1FB62_9ASCO</name>
<dbReference type="PANTHER" id="PTHR13887">
    <property type="entry name" value="GLUTATHIONE S-TRANSFERASE KAPPA"/>
    <property type="match status" value="1"/>
</dbReference>
<dbReference type="EMBL" id="JBBJBU010000001">
    <property type="protein sequence ID" value="KAK7207097.1"/>
    <property type="molecule type" value="Genomic_DNA"/>
</dbReference>
<dbReference type="CDD" id="cd03024">
    <property type="entry name" value="DsbA_FrnE"/>
    <property type="match status" value="1"/>
</dbReference>
<organism evidence="2 3">
    <name type="scientific">Myxozyma melibiosi</name>
    <dbReference type="NCBI Taxonomy" id="54550"/>
    <lineage>
        <taxon>Eukaryota</taxon>
        <taxon>Fungi</taxon>
        <taxon>Dikarya</taxon>
        <taxon>Ascomycota</taxon>
        <taxon>Saccharomycotina</taxon>
        <taxon>Lipomycetes</taxon>
        <taxon>Lipomycetales</taxon>
        <taxon>Lipomycetaceae</taxon>
        <taxon>Myxozyma</taxon>
    </lineage>
</organism>
<dbReference type="Pfam" id="PF01323">
    <property type="entry name" value="DSBA"/>
    <property type="match status" value="1"/>
</dbReference>